<dbReference type="PRINTS" id="PR00469">
    <property type="entry name" value="PNDRDTASEII"/>
</dbReference>
<dbReference type="InterPro" id="IPR018490">
    <property type="entry name" value="cNMP-bd_dom_sf"/>
</dbReference>
<dbReference type="PANTHER" id="PTHR42859:SF10">
    <property type="entry name" value="DIMETHYLSULFOXIDE REDUCTASE CHAIN B"/>
    <property type="match status" value="1"/>
</dbReference>
<dbReference type="SMART" id="SM00100">
    <property type="entry name" value="cNMP"/>
    <property type="match status" value="2"/>
</dbReference>
<evidence type="ECO:0000256" key="2">
    <source>
        <dbReference type="ARBA" id="ARBA00022485"/>
    </source>
</evidence>
<keyword evidence="1" id="KW-0813">Transport</keyword>
<evidence type="ECO:0000256" key="5">
    <source>
        <dbReference type="ARBA" id="ARBA00023004"/>
    </source>
</evidence>
<feature type="domain" description="4Fe-4S ferredoxin-type" evidence="8">
    <location>
        <begin position="635"/>
        <end position="667"/>
    </location>
</feature>
<dbReference type="EMBL" id="JBBHJY010000013">
    <property type="protein sequence ID" value="MEJ6012082.1"/>
    <property type="molecule type" value="Genomic_DNA"/>
</dbReference>
<dbReference type="Gene3D" id="3.30.70.20">
    <property type="match status" value="2"/>
</dbReference>
<keyword evidence="6" id="KW-0411">Iron-sulfur</keyword>
<keyword evidence="10" id="KW-1185">Reference proteome</keyword>
<dbReference type="CDD" id="cd00038">
    <property type="entry name" value="CAP_ED"/>
    <property type="match status" value="2"/>
</dbReference>
<dbReference type="PROSITE" id="PS00198">
    <property type="entry name" value="4FE4S_FER_1"/>
    <property type="match status" value="1"/>
</dbReference>
<dbReference type="PROSITE" id="PS50042">
    <property type="entry name" value="CNMP_BINDING_3"/>
    <property type="match status" value="2"/>
</dbReference>
<feature type="domain" description="Cyclic nucleotide-binding" evidence="7">
    <location>
        <begin position="354"/>
        <end position="455"/>
    </location>
</feature>
<comment type="caution">
    <text evidence="9">The sequence shown here is derived from an EMBL/GenBank/DDBJ whole genome shotgun (WGS) entry which is preliminary data.</text>
</comment>
<dbReference type="InterPro" id="IPR014710">
    <property type="entry name" value="RmlC-like_jellyroll"/>
</dbReference>
<keyword evidence="3" id="KW-0479">Metal-binding</keyword>
<dbReference type="Pfam" id="PF00027">
    <property type="entry name" value="cNMP_binding"/>
    <property type="match status" value="2"/>
</dbReference>
<evidence type="ECO:0000256" key="1">
    <source>
        <dbReference type="ARBA" id="ARBA00022448"/>
    </source>
</evidence>
<dbReference type="Gene3D" id="2.60.120.10">
    <property type="entry name" value="Jelly Rolls"/>
    <property type="match status" value="2"/>
</dbReference>
<dbReference type="InterPro" id="IPR050294">
    <property type="entry name" value="RnfB_subfamily"/>
</dbReference>
<dbReference type="InterPro" id="IPR018488">
    <property type="entry name" value="cNMP-bd_CS"/>
</dbReference>
<feature type="domain" description="Cyclic nucleotide-binding" evidence="7">
    <location>
        <begin position="478"/>
        <end position="597"/>
    </location>
</feature>
<dbReference type="PROSITE" id="PS51379">
    <property type="entry name" value="4FE4S_FER_2"/>
    <property type="match status" value="3"/>
</dbReference>
<evidence type="ECO:0000256" key="3">
    <source>
        <dbReference type="ARBA" id="ARBA00022723"/>
    </source>
</evidence>
<evidence type="ECO:0000259" key="8">
    <source>
        <dbReference type="PROSITE" id="PS51379"/>
    </source>
</evidence>
<evidence type="ECO:0000259" key="7">
    <source>
        <dbReference type="PROSITE" id="PS50042"/>
    </source>
</evidence>
<dbReference type="Pfam" id="PF13738">
    <property type="entry name" value="Pyr_redox_3"/>
    <property type="match status" value="1"/>
</dbReference>
<dbReference type="SUPFAM" id="SSF54862">
    <property type="entry name" value="4Fe-4S ferredoxins"/>
    <property type="match status" value="1"/>
</dbReference>
<evidence type="ECO:0000313" key="10">
    <source>
        <dbReference type="Proteomes" id="UP001379235"/>
    </source>
</evidence>
<feature type="domain" description="4Fe-4S ferredoxin-type" evidence="8">
    <location>
        <begin position="704"/>
        <end position="732"/>
    </location>
</feature>
<keyword evidence="2" id="KW-0004">4Fe-4S</keyword>
<dbReference type="Proteomes" id="UP001379235">
    <property type="component" value="Unassembled WGS sequence"/>
</dbReference>
<dbReference type="Pfam" id="PF13247">
    <property type="entry name" value="Fer4_11"/>
    <property type="match status" value="1"/>
</dbReference>
<keyword evidence="5" id="KW-0408">Iron</keyword>
<evidence type="ECO:0000256" key="6">
    <source>
        <dbReference type="ARBA" id="ARBA00023014"/>
    </source>
</evidence>
<dbReference type="PROSITE" id="PS00889">
    <property type="entry name" value="CNMP_BINDING_2"/>
    <property type="match status" value="1"/>
</dbReference>
<feature type="domain" description="4Fe-4S ferredoxin-type" evidence="8">
    <location>
        <begin position="769"/>
        <end position="802"/>
    </location>
</feature>
<gene>
    <name evidence="9" type="ORF">WG900_19425</name>
</gene>
<dbReference type="InterPro" id="IPR000595">
    <property type="entry name" value="cNMP-bd_dom"/>
</dbReference>
<evidence type="ECO:0000313" key="9">
    <source>
        <dbReference type="EMBL" id="MEJ6012082.1"/>
    </source>
</evidence>
<dbReference type="CDD" id="cd16367">
    <property type="entry name" value="DMSOR_beta_like"/>
    <property type="match status" value="1"/>
</dbReference>
<dbReference type="Gene3D" id="3.50.50.60">
    <property type="entry name" value="FAD/NAD(P)-binding domain"/>
    <property type="match status" value="2"/>
</dbReference>
<dbReference type="InterPro" id="IPR017900">
    <property type="entry name" value="4Fe4S_Fe_S_CS"/>
</dbReference>
<dbReference type="SUPFAM" id="SSF51206">
    <property type="entry name" value="cAMP-binding domain-like"/>
    <property type="match status" value="2"/>
</dbReference>
<name>A0ABU8SDU7_9SPHN</name>
<dbReference type="RefSeq" id="WP_339969925.1">
    <property type="nucleotide sequence ID" value="NZ_JBBHJY010000013.1"/>
</dbReference>
<dbReference type="PRINTS" id="PR00368">
    <property type="entry name" value="FADPNR"/>
</dbReference>
<proteinExistence type="predicted"/>
<dbReference type="InterPro" id="IPR036188">
    <property type="entry name" value="FAD/NAD-bd_sf"/>
</dbReference>
<evidence type="ECO:0000256" key="4">
    <source>
        <dbReference type="ARBA" id="ARBA00022982"/>
    </source>
</evidence>
<accession>A0ABU8SDU7</accession>
<dbReference type="PANTHER" id="PTHR42859">
    <property type="entry name" value="OXIDOREDUCTASE"/>
    <property type="match status" value="1"/>
</dbReference>
<sequence>MSERVRIAIVGSGPSGLSAAARAAQLGLSHVLLERATHLSDTIHKYQKGKHVMATPSALVLRSDMEFGAGKREAVLDTWDQQAAALGIHVMYGAEVQAIAGEKGSFIVALKNGGQVAAETVVLAIGTQGNPTLLRCPGGDMGHVQYQLDDPGEYVDEHIVVVGSGDAGIENALGLSADPAQRNTVTILNRSADFARSKPANVALLHEAAAAGRLTIRLETSPAEVRKGELLLDTRDGQEIIPCDRIIARMGSAPPRNFIEACGIAFTGPDREALPVLSPAFETSRAGVHVIGALAGYPLIKHCMNQGYDVVEFINGNHSLKPADEPILAERLASLPGQRSVDQWLDLLRGNIDIFSDVSPLQLRELLLDSTVRSFAPGEPLFVRNDTGSSLFAIAEGSVVVEIDKGDPARIVTIGQGQIVGEVGLISGRRRGATVRAGGPVIAVELSRTAALRLIATVPAAGRAITRVSIERQILQMFGSGLTREDIAEVIDSAEVTTVRAGEAVLTEGETGNDILVIRRGSMAVEKTIGGKTVFLSYLPAGSYVGEMALLDGLPRSATVRAAVRSEVIRLPGDAFARLLERKPDLQRKAMADMAARRDINAFIEGRKEQFSSSVDMYSETAQFLVDNGLGEATDVLLIDETLCIGCDNCEKACADSHDGLSRLDREAGRTFAHLHVPTSCRHCEHPHCMADCPPNAIHRGADGEVVIDDTCIGCGNCQRNCPYGVIRMDAVPPKKPSLLSWMLFGSGPGPGEAPEKWRKAHAASDEVPKKAIKCDMCSGIDGGPACVRACPTGAAIRIAPETMLSVSRLAKEE</sequence>
<protein>
    <submittedName>
        <fullName evidence="9">Cyclic nucleotide-binding domain-containing protein</fullName>
    </submittedName>
</protein>
<dbReference type="SUPFAM" id="SSF51905">
    <property type="entry name" value="FAD/NAD(P)-binding domain"/>
    <property type="match status" value="1"/>
</dbReference>
<organism evidence="9 10">
    <name type="scientific">Novosphingobium aquae</name>
    <dbReference type="NCBI Taxonomy" id="3133435"/>
    <lineage>
        <taxon>Bacteria</taxon>
        <taxon>Pseudomonadati</taxon>
        <taxon>Pseudomonadota</taxon>
        <taxon>Alphaproteobacteria</taxon>
        <taxon>Sphingomonadales</taxon>
        <taxon>Sphingomonadaceae</taxon>
        <taxon>Novosphingobium</taxon>
    </lineage>
</organism>
<dbReference type="InterPro" id="IPR017896">
    <property type="entry name" value="4Fe4S_Fe-S-bd"/>
</dbReference>
<reference evidence="9 10" key="1">
    <citation type="submission" date="2024-03" db="EMBL/GenBank/DDBJ databases">
        <authorList>
            <person name="Jo J.-H."/>
        </authorList>
    </citation>
    <scope>NUCLEOTIDE SEQUENCE [LARGE SCALE GENOMIC DNA]</scope>
    <source>
        <strain evidence="9 10">AS3R-12</strain>
    </source>
</reference>
<keyword evidence="4" id="KW-0249">Electron transport</keyword>